<keyword evidence="8" id="KW-1185">Reference proteome</keyword>
<dbReference type="VEuPathDB" id="FungiDB:PV06_01426"/>
<dbReference type="PANTHER" id="PTHR23502:SF30">
    <property type="entry name" value="TRANSPORTER, PUTATIVE (AFU_ORTHOLOGUE AFUA_8G04702)-RELATED"/>
    <property type="match status" value="1"/>
</dbReference>
<dbReference type="STRING" id="215243.A0A0D2E249"/>
<feature type="transmembrane region" description="Helical" evidence="6">
    <location>
        <begin position="324"/>
        <end position="346"/>
    </location>
</feature>
<keyword evidence="3 6" id="KW-1133">Transmembrane helix</keyword>
<feature type="transmembrane region" description="Helical" evidence="6">
    <location>
        <begin position="437"/>
        <end position="462"/>
    </location>
</feature>
<gene>
    <name evidence="7" type="ORF">PV06_01426</name>
</gene>
<dbReference type="GeneID" id="27353500"/>
<feature type="transmembrane region" description="Helical" evidence="6">
    <location>
        <begin position="129"/>
        <end position="146"/>
    </location>
</feature>
<dbReference type="PANTHER" id="PTHR23502">
    <property type="entry name" value="MAJOR FACILITATOR SUPERFAMILY"/>
    <property type="match status" value="1"/>
</dbReference>
<dbReference type="InterPro" id="IPR036259">
    <property type="entry name" value="MFS_trans_sf"/>
</dbReference>
<dbReference type="GO" id="GO:0022857">
    <property type="term" value="F:transmembrane transporter activity"/>
    <property type="evidence" value="ECO:0007669"/>
    <property type="project" value="InterPro"/>
</dbReference>
<evidence type="ECO:0008006" key="9">
    <source>
        <dbReference type="Google" id="ProtNLM"/>
    </source>
</evidence>
<name>A0A0D2E249_9EURO</name>
<sequence>MAPTHHALHTEVTPGTVHLVDLAGTLHVKHNEAGEKDIVLLPQPTNDYDDPLNWSKRRKQLSAVVLLLAVFSADVLTTLLSAALLDIEAETGIPLSTLNQGVSVQYLFFGWSTWLLWQPFGLTFGRRPAFLIGGLAMIAISVWTSYVKTSGEWYANRILIGFFYGPIETLIEVCISDVFFAHDRGFWIGMYCWILFGIPFLGAVPAGFVAENLGWKWIQFIASIIAGGCMLVMFFFLEETMYYRPPVQEEALDAEEESGSSDESSTGNPATKDEKTATTSQSLTQAGLDTSHKKSFIQKLKFWGARRPGQPNHYWRSMWFPISLLRFPVVVFAGILVGSVLSWFNVVNATAALILAGPPYNFSTEMIGVMFIAPFIGCTIGCIFAGVCADRFAVWMSRRKGGIFEPEYRLWMAVVPLILHPLGCILIGVGAKHHVHWVGIAFGLAFVVGTFPIGSAIAINYIIDSYREVSGDGLVTMICIRNTMGFGFGYAVTPWIQTSGVQNTYIAVGFIGMFFWGLSFLFILIGKKTRKASAKSYWHMVETLGLQAH</sequence>
<dbReference type="OrthoDB" id="5215911at2759"/>
<reference evidence="7 8" key="1">
    <citation type="submission" date="2015-01" db="EMBL/GenBank/DDBJ databases">
        <title>The Genome Sequence of Exophiala oligosperma CBS72588.</title>
        <authorList>
            <consortium name="The Broad Institute Genomics Platform"/>
            <person name="Cuomo C."/>
            <person name="de Hoog S."/>
            <person name="Gorbushina A."/>
            <person name="Stielow B."/>
            <person name="Teixiera M."/>
            <person name="Abouelleil A."/>
            <person name="Chapman S.B."/>
            <person name="Priest M."/>
            <person name="Young S.K."/>
            <person name="Wortman J."/>
            <person name="Nusbaum C."/>
            <person name="Birren B."/>
        </authorList>
    </citation>
    <scope>NUCLEOTIDE SEQUENCE [LARGE SCALE GENOMIC DNA]</scope>
    <source>
        <strain evidence="7 8">CBS 72588</strain>
    </source>
</reference>
<keyword evidence="2 6" id="KW-0812">Transmembrane</keyword>
<feature type="transmembrane region" description="Helical" evidence="6">
    <location>
        <begin position="474"/>
        <end position="493"/>
    </location>
</feature>
<feature type="transmembrane region" description="Helical" evidence="6">
    <location>
        <begin position="216"/>
        <end position="237"/>
    </location>
</feature>
<comment type="subcellular location">
    <subcellularLocation>
        <location evidence="1">Membrane</location>
        <topology evidence="1">Multi-pass membrane protein</topology>
    </subcellularLocation>
</comment>
<dbReference type="RefSeq" id="XP_016269081.1">
    <property type="nucleotide sequence ID" value="XM_016402028.1"/>
</dbReference>
<dbReference type="Gene3D" id="1.20.1250.20">
    <property type="entry name" value="MFS general substrate transporter like domains"/>
    <property type="match status" value="1"/>
</dbReference>
<feature type="transmembrane region" description="Helical" evidence="6">
    <location>
        <begin position="188"/>
        <end position="210"/>
    </location>
</feature>
<accession>A0A0D2E249</accession>
<dbReference type="GO" id="GO:0005886">
    <property type="term" value="C:plasma membrane"/>
    <property type="evidence" value="ECO:0007669"/>
    <property type="project" value="TreeGrafter"/>
</dbReference>
<feature type="transmembrane region" description="Helical" evidence="6">
    <location>
        <begin position="505"/>
        <end position="525"/>
    </location>
</feature>
<evidence type="ECO:0000313" key="7">
    <source>
        <dbReference type="EMBL" id="KIW48865.1"/>
    </source>
</evidence>
<evidence type="ECO:0000256" key="4">
    <source>
        <dbReference type="ARBA" id="ARBA00023136"/>
    </source>
</evidence>
<feature type="transmembrane region" description="Helical" evidence="6">
    <location>
        <begin position="63"/>
        <end position="85"/>
    </location>
</feature>
<dbReference type="Pfam" id="PF07690">
    <property type="entry name" value="MFS_1"/>
    <property type="match status" value="1"/>
</dbReference>
<evidence type="ECO:0000256" key="5">
    <source>
        <dbReference type="SAM" id="MobiDB-lite"/>
    </source>
</evidence>
<evidence type="ECO:0000256" key="2">
    <source>
        <dbReference type="ARBA" id="ARBA00022692"/>
    </source>
</evidence>
<dbReference type="EMBL" id="KN847332">
    <property type="protein sequence ID" value="KIW48865.1"/>
    <property type="molecule type" value="Genomic_DNA"/>
</dbReference>
<dbReference type="HOGENOM" id="CLU_008455_13_3_1"/>
<dbReference type="SUPFAM" id="SSF103473">
    <property type="entry name" value="MFS general substrate transporter"/>
    <property type="match status" value="1"/>
</dbReference>
<keyword evidence="4 6" id="KW-0472">Membrane</keyword>
<proteinExistence type="predicted"/>
<evidence type="ECO:0000256" key="1">
    <source>
        <dbReference type="ARBA" id="ARBA00004141"/>
    </source>
</evidence>
<feature type="transmembrane region" description="Helical" evidence="6">
    <location>
        <begin position="158"/>
        <end position="181"/>
    </location>
</feature>
<feature type="region of interest" description="Disordered" evidence="5">
    <location>
        <begin position="253"/>
        <end position="290"/>
    </location>
</feature>
<evidence type="ECO:0000313" key="8">
    <source>
        <dbReference type="Proteomes" id="UP000053342"/>
    </source>
</evidence>
<feature type="compositionally biased region" description="Polar residues" evidence="5">
    <location>
        <begin position="277"/>
        <end position="288"/>
    </location>
</feature>
<organism evidence="7 8">
    <name type="scientific">Exophiala oligosperma</name>
    <dbReference type="NCBI Taxonomy" id="215243"/>
    <lineage>
        <taxon>Eukaryota</taxon>
        <taxon>Fungi</taxon>
        <taxon>Dikarya</taxon>
        <taxon>Ascomycota</taxon>
        <taxon>Pezizomycotina</taxon>
        <taxon>Eurotiomycetes</taxon>
        <taxon>Chaetothyriomycetidae</taxon>
        <taxon>Chaetothyriales</taxon>
        <taxon>Herpotrichiellaceae</taxon>
        <taxon>Exophiala</taxon>
    </lineage>
</organism>
<feature type="transmembrane region" description="Helical" evidence="6">
    <location>
        <begin position="410"/>
        <end position="431"/>
    </location>
</feature>
<protein>
    <recommendedName>
        <fullName evidence="9">Major facilitator superfamily (MFS) profile domain-containing protein</fullName>
    </recommendedName>
</protein>
<evidence type="ECO:0000256" key="3">
    <source>
        <dbReference type="ARBA" id="ARBA00022989"/>
    </source>
</evidence>
<dbReference type="InterPro" id="IPR011701">
    <property type="entry name" value="MFS"/>
</dbReference>
<dbReference type="Proteomes" id="UP000053342">
    <property type="component" value="Unassembled WGS sequence"/>
</dbReference>
<feature type="transmembrane region" description="Helical" evidence="6">
    <location>
        <begin position="97"/>
        <end position="117"/>
    </location>
</feature>
<evidence type="ECO:0000256" key="6">
    <source>
        <dbReference type="SAM" id="Phobius"/>
    </source>
</evidence>
<dbReference type="AlphaFoldDB" id="A0A0D2E249"/>
<feature type="transmembrane region" description="Helical" evidence="6">
    <location>
        <begin position="366"/>
        <end position="389"/>
    </location>
</feature>